<comment type="caution">
    <text evidence="2">The sequence shown here is derived from an EMBL/GenBank/DDBJ whole genome shotgun (WGS) entry which is preliminary data.</text>
</comment>
<reference evidence="2 3" key="1">
    <citation type="submission" date="2017-11" db="EMBL/GenBank/DDBJ databases">
        <title>Streptomyces carmine sp. nov., a novel actinomycete isolated from Sophora alopecuroides in Xinjiang, China.</title>
        <authorList>
            <person name="Wang Y."/>
            <person name="Luo X."/>
            <person name="Wan C."/>
            <person name="Zhang L."/>
        </authorList>
    </citation>
    <scope>NUCLEOTIDE SEQUENCE [LARGE SCALE GENOMIC DNA]</scope>
    <source>
        <strain evidence="2 3">TRM SA0054</strain>
    </source>
</reference>
<sequence>MAERVALSRVRDALDGLPLPPRTPVARLTALDDGNGGTMVATLRAYLDHFGDVSAASRALGVHPNSLRYRLRRITEVSGLDLADPDARLLAHLQLRLLGGG</sequence>
<dbReference type="EMBL" id="PGGW01000069">
    <property type="protein sequence ID" value="PJE94691.1"/>
    <property type="molecule type" value="Genomic_DNA"/>
</dbReference>
<name>A0A2M8LRU0_9ACTN</name>
<dbReference type="Proteomes" id="UP000230407">
    <property type="component" value="Unassembled WGS sequence"/>
</dbReference>
<proteinExistence type="predicted"/>
<dbReference type="Pfam" id="PF13556">
    <property type="entry name" value="HTH_30"/>
    <property type="match status" value="1"/>
</dbReference>
<dbReference type="InterPro" id="IPR051448">
    <property type="entry name" value="CdaR-like_regulators"/>
</dbReference>
<dbReference type="PANTHER" id="PTHR33744">
    <property type="entry name" value="CARBOHYDRATE DIACID REGULATOR"/>
    <property type="match status" value="1"/>
</dbReference>
<dbReference type="PANTHER" id="PTHR33744:SF17">
    <property type="entry name" value="CONSERVED PROTEIN"/>
    <property type="match status" value="1"/>
</dbReference>
<protein>
    <recommendedName>
        <fullName evidence="1">PucR C-terminal helix-turn-helix domain-containing protein</fullName>
    </recommendedName>
</protein>
<gene>
    <name evidence="2" type="ORF">CUT44_30230</name>
</gene>
<evidence type="ECO:0000313" key="2">
    <source>
        <dbReference type="EMBL" id="PJE94691.1"/>
    </source>
</evidence>
<organism evidence="2 3">
    <name type="scientific">Streptomyces carminius</name>
    <dbReference type="NCBI Taxonomy" id="2665496"/>
    <lineage>
        <taxon>Bacteria</taxon>
        <taxon>Bacillati</taxon>
        <taxon>Actinomycetota</taxon>
        <taxon>Actinomycetes</taxon>
        <taxon>Kitasatosporales</taxon>
        <taxon>Streptomycetaceae</taxon>
        <taxon>Streptomyces</taxon>
    </lineage>
</organism>
<dbReference type="AlphaFoldDB" id="A0A2M8LRU0"/>
<evidence type="ECO:0000313" key="3">
    <source>
        <dbReference type="Proteomes" id="UP000230407"/>
    </source>
</evidence>
<accession>A0A2M8LRU0</accession>
<keyword evidence="3" id="KW-1185">Reference proteome</keyword>
<dbReference type="InterPro" id="IPR025736">
    <property type="entry name" value="PucR_C-HTH_dom"/>
</dbReference>
<dbReference type="Gene3D" id="1.10.10.2840">
    <property type="entry name" value="PucR C-terminal helix-turn-helix domain"/>
    <property type="match status" value="1"/>
</dbReference>
<feature type="domain" description="PucR C-terminal helix-turn-helix" evidence="1">
    <location>
        <begin position="40"/>
        <end position="97"/>
    </location>
</feature>
<evidence type="ECO:0000259" key="1">
    <source>
        <dbReference type="Pfam" id="PF13556"/>
    </source>
</evidence>
<dbReference type="InterPro" id="IPR042070">
    <property type="entry name" value="PucR_C-HTH_sf"/>
</dbReference>